<name>A0A3M6UGP4_POCDA</name>
<dbReference type="Gene3D" id="3.40.390.10">
    <property type="entry name" value="Collagenase (Catalytic Domain)"/>
    <property type="match status" value="1"/>
</dbReference>
<dbReference type="InterPro" id="IPR024079">
    <property type="entry name" value="MetalloPept_cat_dom_sf"/>
</dbReference>
<gene>
    <name evidence="2" type="ORF">pdam_00012219</name>
</gene>
<evidence type="ECO:0000313" key="2">
    <source>
        <dbReference type="EMBL" id="RMX52813.1"/>
    </source>
</evidence>
<keyword evidence="3" id="KW-1185">Reference proteome</keyword>
<organism evidence="2 3">
    <name type="scientific">Pocillopora damicornis</name>
    <name type="common">Cauliflower coral</name>
    <name type="synonym">Millepora damicornis</name>
    <dbReference type="NCBI Taxonomy" id="46731"/>
    <lineage>
        <taxon>Eukaryota</taxon>
        <taxon>Metazoa</taxon>
        <taxon>Cnidaria</taxon>
        <taxon>Anthozoa</taxon>
        <taxon>Hexacorallia</taxon>
        <taxon>Scleractinia</taxon>
        <taxon>Astrocoeniina</taxon>
        <taxon>Pocilloporidae</taxon>
        <taxon>Pocillopora</taxon>
    </lineage>
</organism>
<sequence>MRISDSSQDHNDTNKPLPHLRGQPQRPINESYTRKRHKRSLGESFVETLVVADKTMVDAFDSKADLESYIITLMGVVSDISESVINYFSPFNLL</sequence>
<evidence type="ECO:0000313" key="3">
    <source>
        <dbReference type="Proteomes" id="UP000275408"/>
    </source>
</evidence>
<dbReference type="Proteomes" id="UP000275408">
    <property type="component" value="Unassembled WGS sequence"/>
</dbReference>
<dbReference type="EMBL" id="RCHS01001569">
    <property type="protein sequence ID" value="RMX52813.1"/>
    <property type="molecule type" value="Genomic_DNA"/>
</dbReference>
<accession>A0A3M6UGP4</accession>
<dbReference type="GO" id="GO:0008237">
    <property type="term" value="F:metallopeptidase activity"/>
    <property type="evidence" value="ECO:0007669"/>
    <property type="project" value="InterPro"/>
</dbReference>
<proteinExistence type="predicted"/>
<feature type="region of interest" description="Disordered" evidence="1">
    <location>
        <begin position="1"/>
        <end position="39"/>
    </location>
</feature>
<dbReference type="AlphaFoldDB" id="A0A3M6UGP4"/>
<comment type="caution">
    <text evidence="2">The sequence shown here is derived from an EMBL/GenBank/DDBJ whole genome shotgun (WGS) entry which is preliminary data.</text>
</comment>
<protein>
    <submittedName>
        <fullName evidence="2">Uncharacterized protein</fullName>
    </submittedName>
</protein>
<evidence type="ECO:0000256" key="1">
    <source>
        <dbReference type="SAM" id="MobiDB-lite"/>
    </source>
</evidence>
<reference evidence="2 3" key="1">
    <citation type="journal article" date="2018" name="Sci. Rep.">
        <title>Comparative analysis of the Pocillopora damicornis genome highlights role of immune system in coral evolution.</title>
        <authorList>
            <person name="Cunning R."/>
            <person name="Bay R.A."/>
            <person name="Gillette P."/>
            <person name="Baker A.C."/>
            <person name="Traylor-Knowles N."/>
        </authorList>
    </citation>
    <scope>NUCLEOTIDE SEQUENCE [LARGE SCALE GENOMIC DNA]</scope>
    <source>
        <strain evidence="2">RSMAS</strain>
        <tissue evidence="2">Whole animal</tissue>
    </source>
</reference>